<gene>
    <name evidence="3" type="ORF">ACFO0J_11550</name>
</gene>
<feature type="domain" description="Activator of Hsp90 ATPase homologue 1/2-like C-terminal" evidence="2">
    <location>
        <begin position="19"/>
        <end position="139"/>
    </location>
</feature>
<comment type="similarity">
    <text evidence="1">Belongs to the AHA1 family.</text>
</comment>
<proteinExistence type="inferred from homology"/>
<protein>
    <submittedName>
        <fullName evidence="3">SRPBCC domain-containing protein</fullName>
    </submittedName>
</protein>
<dbReference type="InterPro" id="IPR023393">
    <property type="entry name" value="START-like_dom_sf"/>
</dbReference>
<dbReference type="CDD" id="cd07814">
    <property type="entry name" value="SRPBCC_CalC_Aha1-like"/>
    <property type="match status" value="1"/>
</dbReference>
<organism evidence="3 4">
    <name type="scientific">Castellaniella hirudinis</name>
    <dbReference type="NCBI Taxonomy" id="1144617"/>
    <lineage>
        <taxon>Bacteria</taxon>
        <taxon>Pseudomonadati</taxon>
        <taxon>Pseudomonadota</taxon>
        <taxon>Betaproteobacteria</taxon>
        <taxon>Burkholderiales</taxon>
        <taxon>Alcaligenaceae</taxon>
        <taxon>Castellaniella</taxon>
    </lineage>
</organism>
<dbReference type="InterPro" id="IPR013538">
    <property type="entry name" value="ASHA1/2-like_C"/>
</dbReference>
<evidence type="ECO:0000256" key="1">
    <source>
        <dbReference type="ARBA" id="ARBA00006817"/>
    </source>
</evidence>
<dbReference type="Proteomes" id="UP001595756">
    <property type="component" value="Unassembled WGS sequence"/>
</dbReference>
<dbReference type="RefSeq" id="WP_376813227.1">
    <property type="nucleotide sequence ID" value="NZ_JBHSDY010000006.1"/>
</dbReference>
<accession>A0ABV8RZF3</accession>
<keyword evidence="4" id="KW-1185">Reference proteome</keyword>
<sequence>MNETSTEIRSVVVEREIAHPPEKIWRALTRPHLIEEWLMKNDFSPVVGHRFNLRGDWGGVLDCEVLVVDPNTTLSYTWNFTHDDPAFDLRSVVTFTLEPTHSGTRLRMEQSGFRPDQKRAFGGAKVGWQNFFEKLEQVLPQAD</sequence>
<dbReference type="Gene3D" id="3.30.530.20">
    <property type="match status" value="1"/>
</dbReference>
<dbReference type="Pfam" id="PF08327">
    <property type="entry name" value="AHSA1"/>
    <property type="match status" value="1"/>
</dbReference>
<evidence type="ECO:0000313" key="3">
    <source>
        <dbReference type="EMBL" id="MFC4298678.1"/>
    </source>
</evidence>
<dbReference type="SUPFAM" id="SSF55961">
    <property type="entry name" value="Bet v1-like"/>
    <property type="match status" value="1"/>
</dbReference>
<evidence type="ECO:0000313" key="4">
    <source>
        <dbReference type="Proteomes" id="UP001595756"/>
    </source>
</evidence>
<dbReference type="EMBL" id="JBHSDY010000006">
    <property type="protein sequence ID" value="MFC4298678.1"/>
    <property type="molecule type" value="Genomic_DNA"/>
</dbReference>
<evidence type="ECO:0000259" key="2">
    <source>
        <dbReference type="Pfam" id="PF08327"/>
    </source>
</evidence>
<reference evidence="4" key="1">
    <citation type="journal article" date="2019" name="Int. J. Syst. Evol. Microbiol.">
        <title>The Global Catalogue of Microorganisms (GCM) 10K type strain sequencing project: providing services to taxonomists for standard genome sequencing and annotation.</title>
        <authorList>
            <consortium name="The Broad Institute Genomics Platform"/>
            <consortium name="The Broad Institute Genome Sequencing Center for Infectious Disease"/>
            <person name="Wu L."/>
            <person name="Ma J."/>
        </authorList>
    </citation>
    <scope>NUCLEOTIDE SEQUENCE [LARGE SCALE GENOMIC DNA]</scope>
    <source>
        <strain evidence="4">CGMCC 1.19029</strain>
    </source>
</reference>
<name>A0ABV8RZF3_9BURK</name>
<comment type="caution">
    <text evidence="3">The sequence shown here is derived from an EMBL/GenBank/DDBJ whole genome shotgun (WGS) entry which is preliminary data.</text>
</comment>